<comment type="caution">
    <text evidence="2">The sequence shown here is derived from an EMBL/GenBank/DDBJ whole genome shotgun (WGS) entry which is preliminary data.</text>
</comment>
<evidence type="ECO:0000313" key="2">
    <source>
        <dbReference type="EMBL" id="MBP2621247.1"/>
    </source>
</evidence>
<feature type="region of interest" description="Disordered" evidence="1">
    <location>
        <begin position="557"/>
        <end position="612"/>
    </location>
</feature>
<reference evidence="2 3" key="1">
    <citation type="submission" date="2018-05" db="EMBL/GenBank/DDBJ databases">
        <title>Draft genome sequence of Streptococcus panodentis CCUG 70867T.</title>
        <authorList>
            <person name="Salva-Serra F."/>
            <person name="Mendez V."/>
            <person name="Jaen-Luchoro D."/>
            <person name="Gonzales-Siles L."/>
            <person name="Karlsson R."/>
            <person name="Engstrom-Jakobsson H."/>
            <person name="Busquets A."/>
            <person name="Gomila M."/>
            <person name="Pineiro-Iglesias B."/>
            <person name="Bennasar-Figueras A."/>
            <person name="Seeger M."/>
            <person name="Moore E."/>
        </authorList>
    </citation>
    <scope>NUCLEOTIDE SEQUENCE [LARGE SCALE GENOMIC DNA]</scope>
    <source>
        <strain evidence="2 3">CCUG 70867</strain>
    </source>
</reference>
<dbReference type="RefSeq" id="WP_209551464.1">
    <property type="nucleotide sequence ID" value="NZ_QFAY01000015.1"/>
</dbReference>
<dbReference type="EMBL" id="QFAY01000015">
    <property type="protein sequence ID" value="MBP2621247.1"/>
    <property type="molecule type" value="Genomic_DNA"/>
</dbReference>
<organism evidence="2 3">
    <name type="scientific">Streptococcus panodentis</name>
    <dbReference type="NCBI Taxonomy" id="1581472"/>
    <lineage>
        <taxon>Bacteria</taxon>
        <taxon>Bacillati</taxon>
        <taxon>Bacillota</taxon>
        <taxon>Bacilli</taxon>
        <taxon>Lactobacillales</taxon>
        <taxon>Streptococcaceae</taxon>
        <taxon>Streptococcus</taxon>
    </lineage>
</organism>
<sequence length="612" mass="63232">MYHKNILFNRSAFSEAKGHDVKRKSSKGLATGIALAGTIVLLGSGQLVSADDLSVSESTVESSAAAEAATEDKKSQPADSSQLSETASADDSPAADSESKASGKEAAPVSEAAQGEQGTAGQAVSRDAQLESSSAASAASREGDEDEDEDDEDEDDEEENSKKHRENQNFKKADIAFDASGVRTSSSGVSADGKNITITSAGTYTLAGSASGYSIVIADQVTDRVKLKFDAVNLSESTIYSSRDLEINILSDSSVLSSLKNTVEIGGALYLSSKKKSSFSVSSTAGHAIKADRLRADKVNLILSSASKDGIHAASSVTIKESAITISAGDDGIQAGNRTDVNAGDVEINDSAVTITSTHKGITAHDEITVKGSTALTITAGFEGMEGRYVHLKKGHITIKAGDDAINAVEWTGKDDADLSALTNSKADIKNKVAIVIAGADVAAVSNGDGMDSNGDLLITGGSLKTQSVTDYNSALDYDGTALASGGRTWAIGHMGFAQGFSSGTKQAYLAAIVSGLAGDTIRIRDSKGRLIAETKAEVDFDHVVFSDKDIKDGKTYTVTSSDGHQATVRGTKQTTAHPSGRKVSKDTVPLLPNGHHPAFPGNGTPPSDKGN</sequence>
<evidence type="ECO:0000256" key="1">
    <source>
        <dbReference type="SAM" id="MobiDB-lite"/>
    </source>
</evidence>
<feature type="region of interest" description="Disordered" evidence="1">
    <location>
        <begin position="62"/>
        <end position="169"/>
    </location>
</feature>
<gene>
    <name evidence="2" type="ORF">DHL47_07945</name>
</gene>
<feature type="compositionally biased region" description="Polar residues" evidence="1">
    <location>
        <begin position="557"/>
        <end position="578"/>
    </location>
</feature>
<feature type="compositionally biased region" description="Low complexity" evidence="1">
    <location>
        <begin position="87"/>
        <end position="96"/>
    </location>
</feature>
<dbReference type="InterPro" id="IPR025584">
    <property type="entry name" value="Cthe_2159"/>
</dbReference>
<feature type="compositionally biased region" description="Polar residues" evidence="1">
    <location>
        <begin position="77"/>
        <end position="86"/>
    </location>
</feature>
<feature type="compositionally biased region" description="Low complexity" evidence="1">
    <location>
        <begin position="111"/>
        <end position="123"/>
    </location>
</feature>
<protein>
    <submittedName>
        <fullName evidence="2">Signal peptide protein</fullName>
    </submittedName>
</protein>
<dbReference type="Pfam" id="PF14262">
    <property type="entry name" value="Cthe_2159"/>
    <property type="match status" value="1"/>
</dbReference>
<proteinExistence type="predicted"/>
<name>A0ABS5AXF0_9STRE</name>
<dbReference type="Proteomes" id="UP001519349">
    <property type="component" value="Unassembled WGS sequence"/>
</dbReference>
<evidence type="ECO:0000313" key="3">
    <source>
        <dbReference type="Proteomes" id="UP001519349"/>
    </source>
</evidence>
<keyword evidence="3" id="KW-1185">Reference proteome</keyword>
<accession>A0ABS5AXF0</accession>
<feature type="compositionally biased region" description="Acidic residues" evidence="1">
    <location>
        <begin position="143"/>
        <end position="159"/>
    </location>
</feature>